<proteinExistence type="predicted"/>
<sequence>MVSLTATGESSPPKMISPIFDKLGFHLNSRDSLPHRNKPLEIVVNMRLESINLETVEAYWAEVPPIKDILMVKGLALLCRRKRE</sequence>
<gene>
    <name evidence="1" type="ORF">F2Q68_00016017</name>
</gene>
<name>A0A8S9HBC8_BRACR</name>
<organism evidence="1 2">
    <name type="scientific">Brassica cretica</name>
    <name type="common">Mustard</name>
    <dbReference type="NCBI Taxonomy" id="69181"/>
    <lineage>
        <taxon>Eukaryota</taxon>
        <taxon>Viridiplantae</taxon>
        <taxon>Streptophyta</taxon>
        <taxon>Embryophyta</taxon>
        <taxon>Tracheophyta</taxon>
        <taxon>Spermatophyta</taxon>
        <taxon>Magnoliopsida</taxon>
        <taxon>eudicotyledons</taxon>
        <taxon>Gunneridae</taxon>
        <taxon>Pentapetalae</taxon>
        <taxon>rosids</taxon>
        <taxon>malvids</taxon>
        <taxon>Brassicales</taxon>
        <taxon>Brassicaceae</taxon>
        <taxon>Brassiceae</taxon>
        <taxon>Brassica</taxon>
    </lineage>
</organism>
<dbReference type="AlphaFoldDB" id="A0A8S9HBC8"/>
<comment type="caution">
    <text evidence="1">The sequence shown here is derived from an EMBL/GenBank/DDBJ whole genome shotgun (WGS) entry which is preliminary data.</text>
</comment>
<dbReference type="EMBL" id="QGKW02001940">
    <property type="protein sequence ID" value="KAF2555343.1"/>
    <property type="molecule type" value="Genomic_DNA"/>
</dbReference>
<accession>A0A8S9HBC8</accession>
<reference evidence="1" key="1">
    <citation type="submission" date="2019-12" db="EMBL/GenBank/DDBJ databases">
        <title>Genome sequencing and annotation of Brassica cretica.</title>
        <authorList>
            <person name="Studholme D.J."/>
            <person name="Sarris P.F."/>
        </authorList>
    </citation>
    <scope>NUCLEOTIDE SEQUENCE</scope>
    <source>
        <strain evidence="1">PFS-001/15</strain>
        <tissue evidence="1">Leaf</tissue>
    </source>
</reference>
<protein>
    <submittedName>
        <fullName evidence="1">Uncharacterized protein</fullName>
    </submittedName>
</protein>
<dbReference type="Proteomes" id="UP000712281">
    <property type="component" value="Unassembled WGS sequence"/>
</dbReference>
<evidence type="ECO:0000313" key="1">
    <source>
        <dbReference type="EMBL" id="KAF2555343.1"/>
    </source>
</evidence>
<evidence type="ECO:0000313" key="2">
    <source>
        <dbReference type="Proteomes" id="UP000712281"/>
    </source>
</evidence>